<accession>A0A8H3FC56</accession>
<dbReference type="EMBL" id="CAJPDR010000140">
    <property type="protein sequence ID" value="CAF9920880.1"/>
    <property type="molecule type" value="Genomic_DNA"/>
</dbReference>
<evidence type="ECO:0000313" key="2">
    <source>
        <dbReference type="EMBL" id="CAF9920880.1"/>
    </source>
</evidence>
<organism evidence="2 3">
    <name type="scientific">Alectoria fallacina</name>
    <dbReference type="NCBI Taxonomy" id="1903189"/>
    <lineage>
        <taxon>Eukaryota</taxon>
        <taxon>Fungi</taxon>
        <taxon>Dikarya</taxon>
        <taxon>Ascomycota</taxon>
        <taxon>Pezizomycotina</taxon>
        <taxon>Lecanoromycetes</taxon>
        <taxon>OSLEUM clade</taxon>
        <taxon>Lecanoromycetidae</taxon>
        <taxon>Lecanorales</taxon>
        <taxon>Lecanorineae</taxon>
        <taxon>Parmeliaceae</taxon>
        <taxon>Alectoria</taxon>
    </lineage>
</organism>
<evidence type="ECO:0000256" key="1">
    <source>
        <dbReference type="SAM" id="MobiDB-lite"/>
    </source>
</evidence>
<dbReference type="AlphaFoldDB" id="A0A8H3FC56"/>
<keyword evidence="3" id="KW-1185">Reference proteome</keyword>
<dbReference type="Proteomes" id="UP000664203">
    <property type="component" value="Unassembled WGS sequence"/>
</dbReference>
<proteinExistence type="predicted"/>
<dbReference type="OrthoDB" id="5365444at2759"/>
<gene>
    <name evidence="2" type="ORF">ALECFALPRED_001653</name>
</gene>
<evidence type="ECO:0000313" key="3">
    <source>
        <dbReference type="Proteomes" id="UP000664203"/>
    </source>
</evidence>
<protein>
    <submittedName>
        <fullName evidence="2">Uncharacterized protein</fullName>
    </submittedName>
</protein>
<feature type="compositionally biased region" description="Low complexity" evidence="1">
    <location>
        <begin position="78"/>
        <end position="97"/>
    </location>
</feature>
<name>A0A8H3FC56_9LECA</name>
<comment type="caution">
    <text evidence="2">The sequence shown here is derived from an EMBL/GenBank/DDBJ whole genome shotgun (WGS) entry which is preliminary data.</text>
</comment>
<feature type="region of interest" description="Disordered" evidence="1">
    <location>
        <begin position="74"/>
        <end position="97"/>
    </location>
</feature>
<reference evidence="2" key="1">
    <citation type="submission" date="2021-03" db="EMBL/GenBank/DDBJ databases">
        <authorList>
            <person name="Tagirdzhanova G."/>
        </authorList>
    </citation>
    <scope>NUCLEOTIDE SEQUENCE</scope>
</reference>
<sequence>MTFHFSACRRTRNVSLTPFAVSGRGIQHAFASTTSIDEHLDRRYYSAFSSRGGSQGVDSIVTDGYAPCISGASSVDNSPVSSQGSVSSNTYSTSSVDVLPPRHSYATQEVKLEILVQLMDSSLRRMISDYNAVRPGGVVLSSDAGCPKLAAISPALFSPGYVKAVSQRAGLLPTIARSVSRLYRHTGSSRLKHKLRQLQESSTGSYLDCGSIEDSDPSGATISSSVEVRLWFLTHSKLIDPVACRGLKSLSILNKPGLESHEMLDKSLDDAGDVMLDGDEAPIFDANGDAMELDEANHLDLFREYSMGGIDDKGEDPFNGDLFWEHSQDEVAYDGWKPWTTSSAGYLPSNLGMIGYAEVQDWAWNGSKT</sequence>